<dbReference type="Pfam" id="PF03514">
    <property type="entry name" value="GRAS"/>
    <property type="match status" value="1"/>
</dbReference>
<feature type="short sequence motif" description="LXXLL motif" evidence="5">
    <location>
        <begin position="276"/>
        <end position="280"/>
    </location>
</feature>
<protein>
    <submittedName>
        <fullName evidence="6">Uncharacterized protein</fullName>
    </submittedName>
</protein>
<keyword evidence="4" id="KW-0539">Nucleus</keyword>
<keyword evidence="2" id="KW-0805">Transcription regulation</keyword>
<sequence>MKSENALVCFIEGKPMLCQSSKHYTLFITTKGDLAKNSLHSSVRTKIGSSSSSSSSSSASQSGSCNTFALFDSWYNNNAKLMECAKAIEGGNLDVADSLLESIQSLASQEDSESTRKVVKYCSEALVRRAYGIRPLCPSRLLTNLFDQLEDICRPFFEFARTTTEDIIADALNPGDKRLHIIDMSVMSGISRWIAVIPHLKVRYGGLQSVLITSVTPKLSNHSDQSSQERGRKVGDVDLEYRQLVYNSPDDIVKCFSKLRRKRKDGMVVVNWRFILRKLLAQDGAIKQVLSKVKDLEVDIMVISEQEANLNSPELSNRLEQSLQYYSTILESPEQGDDRFMTRETYFRRQIENVVACEGIDRVERIESFDQWQHRLSQAGFSPIPLQAVHFEHDWLSSFEKMGIKHTDGHIQLSWHGFLFAVASAWKFTDPPQSSSAE</sequence>
<dbReference type="EMBL" id="CAADRP010001458">
    <property type="protein sequence ID" value="VFU39058.1"/>
    <property type="molecule type" value="Genomic_DNA"/>
</dbReference>
<evidence type="ECO:0000256" key="2">
    <source>
        <dbReference type="ARBA" id="ARBA00023015"/>
    </source>
</evidence>
<dbReference type="InterPro" id="IPR005202">
    <property type="entry name" value="TF_GRAS"/>
</dbReference>
<feature type="short sequence motif" description="VHIID" evidence="5">
    <location>
        <begin position="179"/>
        <end position="183"/>
    </location>
</feature>
<comment type="similarity">
    <text evidence="5">Belongs to the GRAS family.</text>
</comment>
<dbReference type="PANTHER" id="PTHR31636">
    <property type="entry name" value="OSJNBA0084A10.13 PROTEIN-RELATED"/>
    <property type="match status" value="1"/>
</dbReference>
<keyword evidence="3" id="KW-0804">Transcription</keyword>
<accession>A0A6N2LP40</accession>
<comment type="caution">
    <text evidence="5">Lacks conserved residue(s) required for the propagation of feature annotation.</text>
</comment>
<organism evidence="6">
    <name type="scientific">Salix viminalis</name>
    <name type="common">Common osier</name>
    <name type="synonym">Basket willow</name>
    <dbReference type="NCBI Taxonomy" id="40686"/>
    <lineage>
        <taxon>Eukaryota</taxon>
        <taxon>Viridiplantae</taxon>
        <taxon>Streptophyta</taxon>
        <taxon>Embryophyta</taxon>
        <taxon>Tracheophyta</taxon>
        <taxon>Spermatophyta</taxon>
        <taxon>Magnoliopsida</taxon>
        <taxon>eudicotyledons</taxon>
        <taxon>Gunneridae</taxon>
        <taxon>Pentapetalae</taxon>
        <taxon>rosids</taxon>
        <taxon>fabids</taxon>
        <taxon>Malpighiales</taxon>
        <taxon>Salicaceae</taxon>
        <taxon>Saliceae</taxon>
        <taxon>Salix</taxon>
    </lineage>
</organism>
<evidence type="ECO:0000256" key="4">
    <source>
        <dbReference type="ARBA" id="ARBA00023242"/>
    </source>
</evidence>
<reference evidence="6" key="1">
    <citation type="submission" date="2019-03" db="EMBL/GenBank/DDBJ databases">
        <authorList>
            <person name="Mank J."/>
            <person name="Almeida P."/>
        </authorList>
    </citation>
    <scope>NUCLEOTIDE SEQUENCE</scope>
    <source>
        <strain evidence="6">78183</strain>
    </source>
</reference>
<dbReference type="AlphaFoldDB" id="A0A6N2LP40"/>
<dbReference type="GO" id="GO:0005634">
    <property type="term" value="C:nucleus"/>
    <property type="evidence" value="ECO:0007669"/>
    <property type="project" value="UniProtKB-SubCell"/>
</dbReference>
<dbReference type="PROSITE" id="PS50985">
    <property type="entry name" value="GRAS"/>
    <property type="match status" value="1"/>
</dbReference>
<evidence type="ECO:0000256" key="3">
    <source>
        <dbReference type="ARBA" id="ARBA00023163"/>
    </source>
</evidence>
<evidence type="ECO:0000256" key="1">
    <source>
        <dbReference type="ARBA" id="ARBA00004123"/>
    </source>
</evidence>
<evidence type="ECO:0000256" key="5">
    <source>
        <dbReference type="PROSITE-ProRule" id="PRU01191"/>
    </source>
</evidence>
<gene>
    <name evidence="6" type="ORF">SVIM_LOCUS214947</name>
</gene>
<evidence type="ECO:0000313" key="6">
    <source>
        <dbReference type="EMBL" id="VFU39058.1"/>
    </source>
</evidence>
<feature type="region of interest" description="SAW" evidence="5">
    <location>
        <begin position="356"/>
        <end position="427"/>
    </location>
</feature>
<name>A0A6N2LP40_SALVM</name>
<comment type="subcellular location">
    <subcellularLocation>
        <location evidence="1">Nucleus</location>
    </subcellularLocation>
</comment>
<proteinExistence type="inferred from homology"/>